<dbReference type="Gene3D" id="3.10.28.10">
    <property type="entry name" value="Homing endonucleases"/>
    <property type="match status" value="1"/>
</dbReference>
<organism evidence="3 4">
    <name type="scientific">Candidatus Harrisonbacteria bacterium CG10_big_fil_rev_8_21_14_0_10_40_38</name>
    <dbReference type="NCBI Taxonomy" id="1974583"/>
    <lineage>
        <taxon>Bacteria</taxon>
        <taxon>Candidatus Harrisoniibacteriota</taxon>
    </lineage>
</organism>
<dbReference type="Proteomes" id="UP000231157">
    <property type="component" value="Unassembled WGS sequence"/>
</dbReference>
<dbReference type="InterPro" id="IPR004860">
    <property type="entry name" value="LAGLIDADG_dom"/>
</dbReference>
<feature type="coiled-coil region" evidence="1">
    <location>
        <begin position="116"/>
        <end position="148"/>
    </location>
</feature>
<dbReference type="InterPro" id="IPR027434">
    <property type="entry name" value="Homing_endonucl"/>
</dbReference>
<sequence>MGSRLKVYLAYIAGFLDGDGSLMFQLKKRKDGNKSRHRFMLTICFYQDSRHEKPLFWIRDVFGIGYISRRNDGISELRINGHEQVEKILVQLLPFIKFKEIQAKLLIESARILKKRSRSEKELRMLAKNILKVQNENYKTRKKRTEGEILKTLGLTP</sequence>
<comment type="caution">
    <text evidence="3">The sequence shown here is derived from an EMBL/GenBank/DDBJ whole genome shotgun (WGS) entry which is preliminary data.</text>
</comment>
<dbReference type="EMBL" id="PFAZ01000002">
    <property type="protein sequence ID" value="PIR89245.1"/>
    <property type="molecule type" value="Genomic_DNA"/>
</dbReference>
<dbReference type="GO" id="GO:0004519">
    <property type="term" value="F:endonuclease activity"/>
    <property type="evidence" value="ECO:0007669"/>
    <property type="project" value="InterPro"/>
</dbReference>
<gene>
    <name evidence="3" type="ORF">COU07_02160</name>
</gene>
<evidence type="ECO:0000256" key="1">
    <source>
        <dbReference type="SAM" id="Coils"/>
    </source>
</evidence>
<evidence type="ECO:0000259" key="2">
    <source>
        <dbReference type="Pfam" id="PF00961"/>
    </source>
</evidence>
<protein>
    <recommendedName>
        <fullName evidence="2">Homing endonuclease LAGLIDADG domain-containing protein</fullName>
    </recommendedName>
</protein>
<accession>A0A2H0UU10</accession>
<evidence type="ECO:0000313" key="4">
    <source>
        <dbReference type="Proteomes" id="UP000231157"/>
    </source>
</evidence>
<evidence type="ECO:0000313" key="3">
    <source>
        <dbReference type="EMBL" id="PIR89245.1"/>
    </source>
</evidence>
<reference evidence="4" key="1">
    <citation type="submission" date="2017-09" db="EMBL/GenBank/DDBJ databases">
        <title>Depth-based differentiation of microbial function through sediment-hosted aquifers and enrichment of novel symbionts in the deep terrestrial subsurface.</title>
        <authorList>
            <person name="Probst A.J."/>
            <person name="Ladd B."/>
            <person name="Jarett J.K."/>
            <person name="Geller-Mcgrath D.E."/>
            <person name="Sieber C.M.K."/>
            <person name="Emerson J.B."/>
            <person name="Anantharaman K."/>
            <person name="Thomas B.C."/>
            <person name="Malmstrom R."/>
            <person name="Stieglmeier M."/>
            <person name="Klingl A."/>
            <person name="Woyke T."/>
            <person name="Ryan C.M."/>
            <person name="Banfield J.F."/>
        </authorList>
    </citation>
    <scope>NUCLEOTIDE SEQUENCE [LARGE SCALE GENOMIC DNA]</scope>
</reference>
<name>A0A2H0UU10_9BACT</name>
<dbReference type="Pfam" id="PF00961">
    <property type="entry name" value="LAGLIDADG_1"/>
    <property type="match status" value="1"/>
</dbReference>
<proteinExistence type="predicted"/>
<feature type="domain" description="Homing endonuclease LAGLIDADG" evidence="2">
    <location>
        <begin position="12"/>
        <end position="90"/>
    </location>
</feature>
<keyword evidence="1" id="KW-0175">Coiled coil</keyword>
<dbReference type="SUPFAM" id="SSF55608">
    <property type="entry name" value="Homing endonucleases"/>
    <property type="match status" value="1"/>
</dbReference>
<dbReference type="AlphaFoldDB" id="A0A2H0UU10"/>